<name>A0A4S4DI29_CAMSN</name>
<dbReference type="PANTHER" id="PTHR21654:SF63">
    <property type="entry name" value="MYB-LIKE DOMAIN-CONTAINING PROTEIN"/>
    <property type="match status" value="1"/>
</dbReference>
<keyword evidence="2" id="KW-0805">Transcription regulation</keyword>
<feature type="compositionally biased region" description="Low complexity" evidence="6">
    <location>
        <begin position="49"/>
        <end position="65"/>
    </location>
</feature>
<evidence type="ECO:0000313" key="8">
    <source>
        <dbReference type="EMBL" id="THG02435.1"/>
    </source>
</evidence>
<evidence type="ECO:0000259" key="7">
    <source>
        <dbReference type="PROSITE" id="PS50090"/>
    </source>
</evidence>
<dbReference type="GO" id="GO:0006355">
    <property type="term" value="P:regulation of DNA-templated transcription"/>
    <property type="evidence" value="ECO:0007669"/>
    <property type="project" value="UniProtKB-ARBA"/>
</dbReference>
<dbReference type="AlphaFoldDB" id="A0A4S4DI29"/>
<keyword evidence="3" id="KW-0238">DNA-binding</keyword>
<feature type="region of interest" description="Disordered" evidence="6">
    <location>
        <begin position="1"/>
        <end position="23"/>
    </location>
</feature>
<feature type="domain" description="Myb-like" evidence="7">
    <location>
        <begin position="99"/>
        <end position="164"/>
    </location>
</feature>
<dbReference type="InterPro" id="IPR044822">
    <property type="entry name" value="Myb_DNA-bind_4"/>
</dbReference>
<feature type="region of interest" description="Disordered" evidence="6">
    <location>
        <begin position="42"/>
        <end position="78"/>
    </location>
</feature>
<evidence type="ECO:0000256" key="5">
    <source>
        <dbReference type="ARBA" id="ARBA00023242"/>
    </source>
</evidence>
<dbReference type="GO" id="GO:0003677">
    <property type="term" value="F:DNA binding"/>
    <property type="evidence" value="ECO:0007669"/>
    <property type="project" value="UniProtKB-KW"/>
</dbReference>
<sequence>MGGTGRNCFPQPPQPQPQPQLSEPFILGGCCHSTGEVFGHEFGQHNNINNNTGSTSTSSVVVVTPNPSPSPPPPSFSAAAHAHQFGLEMETVNGDGGGGSSSSSSRWPRQETLTLLEIRSRLDSKFKEINLKAPLWDDVSRIMWEEHGYQRSGRKCREKFENLYKYYKKTKEGKAGRHDGKHYRFFRQLQALCEEPINESSDTHLAKYNLVYPNPMTNSFIFNQENQEDLQDQKLLESDNRSNSSEFETSSSINNGDDLSAMALMLKRSMEKRTNTNESQSFRKVKKSWKAKVVEFVDSGMRKLMDTQEVWMEKMLKTIEQKEEESMIREEEWRKENKARLDQEYKFWANERAWIEARDTALMDVLQKFTRKELKVSLPEIQDCKDMEDDTNRSTEWLEPEISSFIQLRTSMEPRFQESENSKEWLWEEIVARMACLGYDWSVMRCRQTWENISFYFNKTMEYEKKGGSVQNSRIYYDGQEIGTQNNDGLSTCSSKIGNEVHENNFPVLMMNEKGTLWDNYDLKFSKE</sequence>
<keyword evidence="5" id="KW-0539">Nucleus</keyword>
<keyword evidence="9" id="KW-1185">Reference proteome</keyword>
<proteinExistence type="predicted"/>
<accession>A0A4S4DI29</accession>
<feature type="compositionally biased region" description="Pro residues" evidence="6">
    <location>
        <begin position="66"/>
        <end position="75"/>
    </location>
</feature>
<dbReference type="InterPro" id="IPR001005">
    <property type="entry name" value="SANT/Myb"/>
</dbReference>
<dbReference type="Proteomes" id="UP000306102">
    <property type="component" value="Unassembled WGS sequence"/>
</dbReference>
<evidence type="ECO:0000256" key="4">
    <source>
        <dbReference type="ARBA" id="ARBA00023163"/>
    </source>
</evidence>
<dbReference type="PANTHER" id="PTHR21654">
    <property type="entry name" value="FI21293P1"/>
    <property type="match status" value="1"/>
</dbReference>
<dbReference type="Gene3D" id="1.10.10.60">
    <property type="entry name" value="Homeodomain-like"/>
    <property type="match status" value="2"/>
</dbReference>
<comment type="subcellular location">
    <subcellularLocation>
        <location evidence="1">Nucleus</location>
    </subcellularLocation>
</comment>
<keyword evidence="4" id="KW-0804">Transcription</keyword>
<protein>
    <recommendedName>
        <fullName evidence="7">Myb-like domain-containing protein</fullName>
    </recommendedName>
</protein>
<comment type="caution">
    <text evidence="8">The sequence shown here is derived from an EMBL/GenBank/DDBJ whole genome shotgun (WGS) entry which is preliminary data.</text>
</comment>
<feature type="region of interest" description="Disordered" evidence="6">
    <location>
        <begin position="237"/>
        <end position="256"/>
    </location>
</feature>
<dbReference type="PROSITE" id="PS50090">
    <property type="entry name" value="MYB_LIKE"/>
    <property type="match status" value="1"/>
</dbReference>
<gene>
    <name evidence="8" type="ORF">TEA_015149</name>
</gene>
<evidence type="ECO:0000256" key="3">
    <source>
        <dbReference type="ARBA" id="ARBA00023125"/>
    </source>
</evidence>
<reference evidence="8 9" key="1">
    <citation type="journal article" date="2018" name="Proc. Natl. Acad. Sci. U.S.A.">
        <title>Draft genome sequence of Camellia sinensis var. sinensis provides insights into the evolution of the tea genome and tea quality.</title>
        <authorList>
            <person name="Wei C."/>
            <person name="Yang H."/>
            <person name="Wang S."/>
            <person name="Zhao J."/>
            <person name="Liu C."/>
            <person name="Gao L."/>
            <person name="Xia E."/>
            <person name="Lu Y."/>
            <person name="Tai Y."/>
            <person name="She G."/>
            <person name="Sun J."/>
            <person name="Cao H."/>
            <person name="Tong W."/>
            <person name="Gao Q."/>
            <person name="Li Y."/>
            <person name="Deng W."/>
            <person name="Jiang X."/>
            <person name="Wang W."/>
            <person name="Chen Q."/>
            <person name="Zhang S."/>
            <person name="Li H."/>
            <person name="Wu J."/>
            <person name="Wang P."/>
            <person name="Li P."/>
            <person name="Shi C."/>
            <person name="Zheng F."/>
            <person name="Jian J."/>
            <person name="Huang B."/>
            <person name="Shan D."/>
            <person name="Shi M."/>
            <person name="Fang C."/>
            <person name="Yue Y."/>
            <person name="Li F."/>
            <person name="Li D."/>
            <person name="Wei S."/>
            <person name="Han B."/>
            <person name="Jiang C."/>
            <person name="Yin Y."/>
            <person name="Xia T."/>
            <person name="Zhang Z."/>
            <person name="Bennetzen J.L."/>
            <person name="Zhao S."/>
            <person name="Wan X."/>
        </authorList>
    </citation>
    <scope>NUCLEOTIDE SEQUENCE [LARGE SCALE GENOMIC DNA]</scope>
    <source>
        <strain evidence="9">cv. Shuchazao</strain>
        <tissue evidence="8">Leaf</tissue>
    </source>
</reference>
<feature type="compositionally biased region" description="Low complexity" evidence="6">
    <location>
        <begin position="241"/>
        <end position="255"/>
    </location>
</feature>
<evidence type="ECO:0000256" key="1">
    <source>
        <dbReference type="ARBA" id="ARBA00004123"/>
    </source>
</evidence>
<feature type="region of interest" description="Disordered" evidence="6">
    <location>
        <begin position="89"/>
        <end position="108"/>
    </location>
</feature>
<dbReference type="Pfam" id="PF13837">
    <property type="entry name" value="Myb_DNA-bind_4"/>
    <property type="match status" value="2"/>
</dbReference>
<organism evidence="8 9">
    <name type="scientific">Camellia sinensis var. sinensis</name>
    <name type="common">China tea</name>
    <dbReference type="NCBI Taxonomy" id="542762"/>
    <lineage>
        <taxon>Eukaryota</taxon>
        <taxon>Viridiplantae</taxon>
        <taxon>Streptophyta</taxon>
        <taxon>Embryophyta</taxon>
        <taxon>Tracheophyta</taxon>
        <taxon>Spermatophyta</taxon>
        <taxon>Magnoliopsida</taxon>
        <taxon>eudicotyledons</taxon>
        <taxon>Gunneridae</taxon>
        <taxon>Pentapetalae</taxon>
        <taxon>asterids</taxon>
        <taxon>Ericales</taxon>
        <taxon>Theaceae</taxon>
        <taxon>Camellia</taxon>
    </lineage>
</organism>
<dbReference type="SMR" id="A0A4S4DI29"/>
<evidence type="ECO:0000256" key="6">
    <source>
        <dbReference type="SAM" id="MobiDB-lite"/>
    </source>
</evidence>
<dbReference type="EMBL" id="SDRB02011193">
    <property type="protein sequence ID" value="THG02435.1"/>
    <property type="molecule type" value="Genomic_DNA"/>
</dbReference>
<dbReference type="GO" id="GO:0005634">
    <property type="term" value="C:nucleus"/>
    <property type="evidence" value="ECO:0007669"/>
    <property type="project" value="UniProtKB-SubCell"/>
</dbReference>
<evidence type="ECO:0000313" key="9">
    <source>
        <dbReference type="Proteomes" id="UP000306102"/>
    </source>
</evidence>
<dbReference type="FunFam" id="1.10.10.60:FF:000342">
    <property type="entry name" value="trihelix transcription factor PTL-like"/>
    <property type="match status" value="1"/>
</dbReference>
<evidence type="ECO:0000256" key="2">
    <source>
        <dbReference type="ARBA" id="ARBA00023015"/>
    </source>
</evidence>
<dbReference type="CDD" id="cd12203">
    <property type="entry name" value="GT1"/>
    <property type="match status" value="2"/>
</dbReference>